<evidence type="ECO:0000313" key="16">
    <source>
        <dbReference type="EMBL" id="AKU96022.1"/>
    </source>
</evidence>
<dbReference type="STRING" id="1391654.AKJ09_02686"/>
<dbReference type="GO" id="GO:0016726">
    <property type="term" value="F:oxidoreductase activity, acting on CH or CH2 groups, NAD or NADP as acceptor"/>
    <property type="evidence" value="ECO:0007669"/>
    <property type="project" value="UniProtKB-UniRule"/>
</dbReference>
<evidence type="ECO:0000313" key="17">
    <source>
        <dbReference type="Proteomes" id="UP000064967"/>
    </source>
</evidence>
<evidence type="ECO:0000256" key="6">
    <source>
        <dbReference type="ARBA" id="ARBA00023002"/>
    </source>
</evidence>
<evidence type="ECO:0000256" key="5">
    <source>
        <dbReference type="ARBA" id="ARBA00022915"/>
    </source>
</evidence>
<comment type="similarity">
    <text evidence="1 13">Belongs to the DapB family.</text>
</comment>
<keyword evidence="4 13" id="KW-0521">NADP</keyword>
<comment type="caution">
    <text evidence="13">Was originally thought to be a dihydrodipicolinate reductase (DHDPR), catalyzing the conversion of dihydrodipicolinate to tetrahydrodipicolinate. However, it was shown in E.coli that the substrate of the enzymatic reaction is not dihydrodipicolinate (DHDP) but in fact (2S,4S)-4-hydroxy-2,3,4,5-tetrahydrodipicolinic acid (HTPA), the product released by the DapA-catalyzed reaction.</text>
</comment>
<dbReference type="InterPro" id="IPR022664">
    <property type="entry name" value="DapB_N_CS"/>
</dbReference>
<dbReference type="Gene3D" id="3.40.50.720">
    <property type="entry name" value="NAD(P)-binding Rossmann-like Domain"/>
    <property type="match status" value="1"/>
</dbReference>
<dbReference type="Gene3D" id="3.30.360.10">
    <property type="entry name" value="Dihydrodipicolinate Reductase, domain 2"/>
    <property type="match status" value="1"/>
</dbReference>
<evidence type="ECO:0000256" key="7">
    <source>
        <dbReference type="ARBA" id="ARBA00023027"/>
    </source>
</evidence>
<dbReference type="GO" id="GO:0005737">
    <property type="term" value="C:cytoplasm"/>
    <property type="evidence" value="ECO:0007669"/>
    <property type="project" value="UniProtKB-SubCell"/>
</dbReference>
<dbReference type="InterPro" id="IPR000846">
    <property type="entry name" value="DapB_N"/>
</dbReference>
<feature type="active site" description="Proton donor/acceptor" evidence="13">
    <location>
        <position position="156"/>
    </location>
</feature>
<dbReference type="Pfam" id="PF01113">
    <property type="entry name" value="DapB_N"/>
    <property type="match status" value="1"/>
</dbReference>
<dbReference type="GO" id="GO:0050661">
    <property type="term" value="F:NADP binding"/>
    <property type="evidence" value="ECO:0007669"/>
    <property type="project" value="UniProtKB-UniRule"/>
</dbReference>
<feature type="binding site" evidence="13">
    <location>
        <begin position="12"/>
        <end position="17"/>
    </location>
    <ligand>
        <name>NAD(+)</name>
        <dbReference type="ChEBI" id="CHEBI:57540"/>
    </ligand>
</feature>
<feature type="binding site" evidence="13">
    <location>
        <begin position="166"/>
        <end position="167"/>
    </location>
    <ligand>
        <name>(S)-2,3,4,5-tetrahydrodipicolinate</name>
        <dbReference type="ChEBI" id="CHEBI:16845"/>
    </ligand>
</feature>
<evidence type="ECO:0000256" key="12">
    <source>
        <dbReference type="ARBA" id="ARBA00049396"/>
    </source>
</evidence>
<dbReference type="EMBL" id="CP012333">
    <property type="protein sequence ID" value="AKU96022.1"/>
    <property type="molecule type" value="Genomic_DNA"/>
</dbReference>
<dbReference type="GO" id="GO:0009089">
    <property type="term" value="P:lysine biosynthetic process via diaminopimelate"/>
    <property type="evidence" value="ECO:0007669"/>
    <property type="project" value="UniProtKB-UniRule"/>
</dbReference>
<dbReference type="InterPro" id="IPR022663">
    <property type="entry name" value="DapB_C"/>
</dbReference>
<evidence type="ECO:0000256" key="9">
    <source>
        <dbReference type="ARBA" id="ARBA00037922"/>
    </source>
</evidence>
<evidence type="ECO:0000256" key="2">
    <source>
        <dbReference type="ARBA" id="ARBA00022490"/>
    </source>
</evidence>
<dbReference type="GO" id="GO:0008839">
    <property type="term" value="F:4-hydroxy-tetrahydrodipicolinate reductase"/>
    <property type="evidence" value="ECO:0007669"/>
    <property type="project" value="UniProtKB-UniRule"/>
</dbReference>
<keyword evidence="5 13" id="KW-0220">Diaminopimelate biosynthesis</keyword>
<accession>A0A0K1PR74</accession>
<dbReference type="UniPathway" id="UPA00034">
    <property type="reaction ID" value="UER00018"/>
</dbReference>
<dbReference type="PROSITE" id="PS01298">
    <property type="entry name" value="DAPB"/>
    <property type="match status" value="1"/>
</dbReference>
<dbReference type="NCBIfam" id="TIGR00036">
    <property type="entry name" value="dapB"/>
    <property type="match status" value="1"/>
</dbReference>
<proteinExistence type="inferred from homology"/>
<feature type="binding site" evidence="13">
    <location>
        <position position="157"/>
    </location>
    <ligand>
        <name>(S)-2,3,4,5-tetrahydrodipicolinate</name>
        <dbReference type="ChEBI" id="CHEBI:16845"/>
    </ligand>
</feature>
<comment type="caution">
    <text evidence="13">Lacks conserved residue(s) required for the propagation of feature annotation.</text>
</comment>
<dbReference type="GO" id="GO:0019877">
    <property type="term" value="P:diaminopimelate biosynthetic process"/>
    <property type="evidence" value="ECO:0007669"/>
    <property type="project" value="UniProtKB-UniRule"/>
</dbReference>
<keyword evidence="17" id="KW-1185">Reference proteome</keyword>
<protein>
    <recommendedName>
        <fullName evidence="10 13">4-hydroxy-tetrahydrodipicolinate reductase</fullName>
        <shortName evidence="13">HTPA reductase</shortName>
        <ecNumber evidence="10 13">1.17.1.8</ecNumber>
    </recommendedName>
</protein>
<dbReference type="HAMAP" id="MF_00102">
    <property type="entry name" value="DapB"/>
    <property type="match status" value="1"/>
</dbReference>
<evidence type="ECO:0000256" key="8">
    <source>
        <dbReference type="ARBA" id="ARBA00023154"/>
    </source>
</evidence>
<dbReference type="InterPro" id="IPR036291">
    <property type="entry name" value="NAD(P)-bd_dom_sf"/>
</dbReference>
<keyword evidence="7 13" id="KW-0520">NAD</keyword>
<keyword evidence="3 13" id="KW-0028">Amino-acid biosynthesis</keyword>
<keyword evidence="6 13" id="KW-0560">Oxidoreductase</keyword>
<name>A0A0K1PR74_9BACT</name>
<dbReference type="Proteomes" id="UP000064967">
    <property type="component" value="Chromosome"/>
</dbReference>
<comment type="subcellular location">
    <subcellularLocation>
        <location evidence="13">Cytoplasm</location>
    </subcellularLocation>
</comment>
<comment type="subunit">
    <text evidence="13">Homotetramer.</text>
</comment>
<dbReference type="CDD" id="cd02274">
    <property type="entry name" value="DHDPR_N"/>
    <property type="match status" value="1"/>
</dbReference>
<sequence>MSASQVRVAVLGATGRMGRAVTRLAHEGGMKVVCAIGASDEGRDAGELAGVGTLGVPVVKHVSAIAHSGADVVVDFSTPAALAEASVVCAKSKIALVSGTTGLNENALAALADAHNLCAVLWEPNMSVGVHVLSMLVKRAVSALGPSFDIELVETHHRAKVDAPSGTAIRLAEVAREARGGEFVYGREGRPGPRRSEEIGVHAVRGGDVIGDHTVFLFGEGERIELTHRASSRDLFAHGALRAARWLAGRPAGRYTLAEVISSS</sequence>
<dbReference type="PATRIC" id="fig|1391654.3.peg.2721"/>
<evidence type="ECO:0000256" key="13">
    <source>
        <dbReference type="HAMAP-Rule" id="MF_00102"/>
    </source>
</evidence>
<comment type="catalytic activity">
    <reaction evidence="12 13">
        <text>(S)-2,3,4,5-tetrahydrodipicolinate + NAD(+) + H2O = (2S,4S)-4-hydroxy-2,3,4,5-tetrahydrodipicolinate + NADH + H(+)</text>
        <dbReference type="Rhea" id="RHEA:35323"/>
        <dbReference type="ChEBI" id="CHEBI:15377"/>
        <dbReference type="ChEBI" id="CHEBI:15378"/>
        <dbReference type="ChEBI" id="CHEBI:16845"/>
        <dbReference type="ChEBI" id="CHEBI:57540"/>
        <dbReference type="ChEBI" id="CHEBI:57945"/>
        <dbReference type="ChEBI" id="CHEBI:67139"/>
        <dbReference type="EC" id="1.17.1.8"/>
    </reaction>
</comment>
<evidence type="ECO:0000256" key="3">
    <source>
        <dbReference type="ARBA" id="ARBA00022605"/>
    </source>
</evidence>
<dbReference type="OrthoDB" id="9790352at2"/>
<keyword evidence="2 13" id="KW-0963">Cytoplasm</keyword>
<gene>
    <name evidence="13" type="primary">dapB</name>
    <name evidence="16" type="ORF">AKJ09_02686</name>
</gene>
<dbReference type="Pfam" id="PF05173">
    <property type="entry name" value="DapB_C"/>
    <property type="match status" value="1"/>
</dbReference>
<comment type="pathway">
    <text evidence="9 13">Amino-acid biosynthesis; L-lysine biosynthesis via DAP pathway; (S)-tetrahydrodipicolinate from L-aspartate: step 4/4.</text>
</comment>
<dbReference type="PANTHER" id="PTHR20836">
    <property type="entry name" value="DIHYDRODIPICOLINATE REDUCTASE"/>
    <property type="match status" value="1"/>
</dbReference>
<keyword evidence="8 13" id="KW-0457">Lysine biosynthesis</keyword>
<comment type="catalytic activity">
    <reaction evidence="11 13">
        <text>(S)-2,3,4,5-tetrahydrodipicolinate + NADP(+) + H2O = (2S,4S)-4-hydroxy-2,3,4,5-tetrahydrodipicolinate + NADPH + H(+)</text>
        <dbReference type="Rhea" id="RHEA:35331"/>
        <dbReference type="ChEBI" id="CHEBI:15377"/>
        <dbReference type="ChEBI" id="CHEBI:15378"/>
        <dbReference type="ChEBI" id="CHEBI:16845"/>
        <dbReference type="ChEBI" id="CHEBI:57783"/>
        <dbReference type="ChEBI" id="CHEBI:58349"/>
        <dbReference type="ChEBI" id="CHEBI:67139"/>
        <dbReference type="EC" id="1.17.1.8"/>
    </reaction>
</comment>
<feature type="active site" description="Proton donor" evidence="13">
    <location>
        <position position="160"/>
    </location>
</feature>
<dbReference type="SUPFAM" id="SSF55347">
    <property type="entry name" value="Glyceraldehyde-3-phosphate dehydrogenase-like, C-terminal domain"/>
    <property type="match status" value="1"/>
</dbReference>
<evidence type="ECO:0000256" key="11">
    <source>
        <dbReference type="ARBA" id="ARBA00049080"/>
    </source>
</evidence>
<comment type="function">
    <text evidence="13">Catalyzes the conversion of 4-hydroxy-tetrahydrodipicolinate (HTPA) to tetrahydrodipicolinate.</text>
</comment>
<evidence type="ECO:0000259" key="15">
    <source>
        <dbReference type="Pfam" id="PF05173"/>
    </source>
</evidence>
<evidence type="ECO:0000256" key="10">
    <source>
        <dbReference type="ARBA" id="ARBA00038983"/>
    </source>
</evidence>
<organism evidence="16 17">
    <name type="scientific">Labilithrix luteola</name>
    <dbReference type="NCBI Taxonomy" id="1391654"/>
    <lineage>
        <taxon>Bacteria</taxon>
        <taxon>Pseudomonadati</taxon>
        <taxon>Myxococcota</taxon>
        <taxon>Polyangia</taxon>
        <taxon>Polyangiales</taxon>
        <taxon>Labilitrichaceae</taxon>
        <taxon>Labilithrix</taxon>
    </lineage>
</organism>
<dbReference type="PIRSF" id="PIRSF000161">
    <property type="entry name" value="DHPR"/>
    <property type="match status" value="1"/>
</dbReference>
<reference evidence="16 17" key="1">
    <citation type="submission" date="2015-08" db="EMBL/GenBank/DDBJ databases">
        <authorList>
            <person name="Babu N.S."/>
            <person name="Beckwith C.J."/>
            <person name="Beseler K.G."/>
            <person name="Brison A."/>
            <person name="Carone J.V."/>
            <person name="Caskin T.P."/>
            <person name="Diamond M."/>
            <person name="Durham M.E."/>
            <person name="Foxe J.M."/>
            <person name="Go M."/>
            <person name="Henderson B.A."/>
            <person name="Jones I.B."/>
            <person name="McGettigan J.A."/>
            <person name="Micheletti S.J."/>
            <person name="Nasrallah M.E."/>
            <person name="Ortiz D."/>
            <person name="Piller C.R."/>
            <person name="Privatt S.R."/>
            <person name="Schneider S.L."/>
            <person name="Sharp S."/>
            <person name="Smith T.C."/>
            <person name="Stanton J.D."/>
            <person name="Ullery H.E."/>
            <person name="Wilson R.J."/>
            <person name="Serrano M.G."/>
            <person name="Buck G."/>
            <person name="Lee V."/>
            <person name="Wang Y."/>
            <person name="Carvalho R."/>
            <person name="Voegtly L."/>
            <person name="Shi R."/>
            <person name="Duckworth R."/>
            <person name="Johnson A."/>
            <person name="Loviza R."/>
            <person name="Walstead R."/>
            <person name="Shah Z."/>
            <person name="Kiflezghi M."/>
            <person name="Wade K."/>
            <person name="Ball S.L."/>
            <person name="Bradley K.W."/>
            <person name="Asai D.J."/>
            <person name="Bowman C.A."/>
            <person name="Russell D.A."/>
            <person name="Pope W.H."/>
            <person name="Jacobs-Sera D."/>
            <person name="Hendrix R.W."/>
            <person name="Hatfull G.F."/>
        </authorList>
    </citation>
    <scope>NUCLEOTIDE SEQUENCE [LARGE SCALE GENOMIC DNA]</scope>
    <source>
        <strain evidence="16 17">DSM 27648</strain>
    </source>
</reference>
<dbReference type="SUPFAM" id="SSF51735">
    <property type="entry name" value="NAD(P)-binding Rossmann-fold domains"/>
    <property type="match status" value="1"/>
</dbReference>
<evidence type="ECO:0000256" key="1">
    <source>
        <dbReference type="ARBA" id="ARBA00006642"/>
    </source>
</evidence>
<dbReference type="PANTHER" id="PTHR20836:SF0">
    <property type="entry name" value="4-HYDROXY-TETRAHYDRODIPICOLINATE REDUCTASE 1, CHLOROPLASTIC-RELATED"/>
    <property type="match status" value="1"/>
</dbReference>
<dbReference type="GO" id="GO:0051287">
    <property type="term" value="F:NAD binding"/>
    <property type="evidence" value="ECO:0007669"/>
    <property type="project" value="UniProtKB-UniRule"/>
</dbReference>
<dbReference type="AlphaFoldDB" id="A0A0K1PR74"/>
<feature type="domain" description="Dihydrodipicolinate reductase N-terminal" evidence="14">
    <location>
        <begin position="6"/>
        <end position="126"/>
    </location>
</feature>
<dbReference type="EC" id="1.17.1.8" evidence="10 13"/>
<dbReference type="FunFam" id="3.30.360.10:FF:000009">
    <property type="entry name" value="4-hydroxy-tetrahydrodipicolinate reductase"/>
    <property type="match status" value="1"/>
</dbReference>
<dbReference type="InterPro" id="IPR023940">
    <property type="entry name" value="DHDPR_bac"/>
</dbReference>
<feature type="binding site" evidence="13">
    <location>
        <begin position="99"/>
        <end position="101"/>
    </location>
    <ligand>
        <name>NAD(+)</name>
        <dbReference type="ChEBI" id="CHEBI:57540"/>
    </ligand>
</feature>
<dbReference type="RefSeq" id="WP_146647375.1">
    <property type="nucleotide sequence ID" value="NZ_CP012333.1"/>
</dbReference>
<dbReference type="KEGG" id="llu:AKJ09_02686"/>
<feature type="domain" description="Dihydrodipicolinate reductase C-terminal" evidence="15">
    <location>
        <begin position="129"/>
        <end position="260"/>
    </location>
</feature>
<evidence type="ECO:0000256" key="4">
    <source>
        <dbReference type="ARBA" id="ARBA00022857"/>
    </source>
</evidence>
<evidence type="ECO:0000259" key="14">
    <source>
        <dbReference type="Pfam" id="PF01113"/>
    </source>
</evidence>